<dbReference type="InterPro" id="IPR002661">
    <property type="entry name" value="Ribosome_recyc_fac"/>
</dbReference>
<evidence type="ECO:0000256" key="3">
    <source>
        <dbReference type="ARBA" id="ARBA00022490"/>
    </source>
</evidence>
<dbReference type="HAMAP" id="MF_00040">
    <property type="entry name" value="RRF"/>
    <property type="match status" value="1"/>
</dbReference>
<dbReference type="PANTHER" id="PTHR20982:SF3">
    <property type="entry name" value="MITOCHONDRIAL RIBOSOME RECYCLING FACTOR PSEUDO 1"/>
    <property type="match status" value="1"/>
</dbReference>
<sequence>MHRTLSILVLGICLVVAASFSLVGSSSTFVQRSSTTEMKFSYHSTTRNMLSMEAGDFDTKGLMKDAEKRMKKSLESLVDNLNTIRTGRASPAILDRVNVMYYEVETPLNQLAGISTSSATQLVVSPYDKSALKDIERAILESGIGLTPNNDGDVIRLNIPPLTEERRKELSKDAKAIGEEGKVAVRNIRRDVVDKVKKAEKANDLSKDQSKDGQDEAQKLTDKYTKKVDEVVAEKEADIMKI</sequence>
<dbReference type="SUPFAM" id="SSF55194">
    <property type="entry name" value="Ribosome recycling factor, RRF"/>
    <property type="match status" value="1"/>
</dbReference>
<reference evidence="8" key="1">
    <citation type="submission" date="2021-01" db="EMBL/GenBank/DDBJ databases">
        <authorList>
            <person name="Corre E."/>
            <person name="Pelletier E."/>
            <person name="Niang G."/>
            <person name="Scheremetjew M."/>
            <person name="Finn R."/>
            <person name="Kale V."/>
            <person name="Holt S."/>
            <person name="Cochrane G."/>
            <person name="Meng A."/>
            <person name="Brown T."/>
            <person name="Cohen L."/>
        </authorList>
    </citation>
    <scope>NUCLEOTIDE SEQUENCE</scope>
    <source>
        <strain evidence="8">CCMP3107</strain>
    </source>
</reference>
<evidence type="ECO:0000259" key="7">
    <source>
        <dbReference type="Pfam" id="PF01765"/>
    </source>
</evidence>
<dbReference type="FunFam" id="3.30.1360.40:FF:000001">
    <property type="entry name" value="Ribosome-recycling factor"/>
    <property type="match status" value="1"/>
</dbReference>
<keyword evidence="6" id="KW-0732">Signal</keyword>
<feature type="chain" id="PRO_5031128950" description="Ribosome recycling factor domain-containing protein" evidence="6">
    <location>
        <begin position="18"/>
        <end position="242"/>
    </location>
</feature>
<evidence type="ECO:0000256" key="6">
    <source>
        <dbReference type="SAM" id="SignalP"/>
    </source>
</evidence>
<dbReference type="Gene3D" id="1.10.132.20">
    <property type="entry name" value="Ribosome-recycling factor"/>
    <property type="match status" value="1"/>
</dbReference>
<keyword evidence="3" id="KW-0963">Cytoplasm</keyword>
<feature type="signal peptide" evidence="6">
    <location>
        <begin position="1"/>
        <end position="17"/>
    </location>
</feature>
<comment type="similarity">
    <text evidence="2">Belongs to the RRF family.</text>
</comment>
<gene>
    <name evidence="8" type="ORF">HAKA00212_LOCUS10664</name>
</gene>
<proteinExistence type="inferred from homology"/>
<dbReference type="EMBL" id="HBIU01022936">
    <property type="protein sequence ID" value="CAE0631959.1"/>
    <property type="molecule type" value="Transcribed_RNA"/>
</dbReference>
<dbReference type="Pfam" id="PF01765">
    <property type="entry name" value="RRF"/>
    <property type="match status" value="1"/>
</dbReference>
<dbReference type="Gene3D" id="3.30.1360.40">
    <property type="match status" value="1"/>
</dbReference>
<dbReference type="GO" id="GO:0005737">
    <property type="term" value="C:cytoplasm"/>
    <property type="evidence" value="ECO:0007669"/>
    <property type="project" value="UniProtKB-SubCell"/>
</dbReference>
<evidence type="ECO:0000256" key="2">
    <source>
        <dbReference type="ARBA" id="ARBA00005912"/>
    </source>
</evidence>
<dbReference type="FunFam" id="1.10.132.20:FF:000001">
    <property type="entry name" value="Ribosome-recycling factor"/>
    <property type="match status" value="1"/>
</dbReference>
<protein>
    <recommendedName>
        <fullName evidence="7">Ribosome recycling factor domain-containing protein</fullName>
    </recommendedName>
</protein>
<evidence type="ECO:0000256" key="5">
    <source>
        <dbReference type="SAM" id="MobiDB-lite"/>
    </source>
</evidence>
<name>A0A7S4D6T5_HETAK</name>
<evidence type="ECO:0000256" key="4">
    <source>
        <dbReference type="ARBA" id="ARBA00022917"/>
    </source>
</evidence>
<organism evidence="8">
    <name type="scientific">Heterosigma akashiwo</name>
    <name type="common">Chromophytic alga</name>
    <name type="synonym">Heterosigma carterae</name>
    <dbReference type="NCBI Taxonomy" id="2829"/>
    <lineage>
        <taxon>Eukaryota</taxon>
        <taxon>Sar</taxon>
        <taxon>Stramenopiles</taxon>
        <taxon>Ochrophyta</taxon>
        <taxon>Raphidophyceae</taxon>
        <taxon>Chattonellales</taxon>
        <taxon>Chattonellaceae</taxon>
        <taxon>Heterosigma</taxon>
    </lineage>
</organism>
<dbReference type="GO" id="GO:0006412">
    <property type="term" value="P:translation"/>
    <property type="evidence" value="ECO:0007669"/>
    <property type="project" value="UniProtKB-KW"/>
</dbReference>
<comment type="subcellular location">
    <subcellularLocation>
        <location evidence="1">Cytoplasm</location>
    </subcellularLocation>
</comment>
<dbReference type="GO" id="GO:0043023">
    <property type="term" value="F:ribosomal large subunit binding"/>
    <property type="evidence" value="ECO:0007669"/>
    <property type="project" value="TreeGrafter"/>
</dbReference>
<dbReference type="PANTHER" id="PTHR20982">
    <property type="entry name" value="RIBOSOME RECYCLING FACTOR"/>
    <property type="match status" value="1"/>
</dbReference>
<dbReference type="AlphaFoldDB" id="A0A7S4D6T5"/>
<dbReference type="InterPro" id="IPR023584">
    <property type="entry name" value="Ribosome_recyc_fac_dom"/>
</dbReference>
<dbReference type="InterPro" id="IPR036191">
    <property type="entry name" value="RRF_sf"/>
</dbReference>
<accession>A0A7S4D6T5</accession>
<keyword evidence="4" id="KW-0648">Protein biosynthesis</keyword>
<feature type="region of interest" description="Disordered" evidence="5">
    <location>
        <begin position="199"/>
        <end position="225"/>
    </location>
</feature>
<evidence type="ECO:0000256" key="1">
    <source>
        <dbReference type="ARBA" id="ARBA00004496"/>
    </source>
</evidence>
<dbReference type="NCBIfam" id="TIGR00496">
    <property type="entry name" value="frr"/>
    <property type="match status" value="1"/>
</dbReference>
<feature type="domain" description="Ribosome recycling factor" evidence="7">
    <location>
        <begin position="79"/>
        <end position="240"/>
    </location>
</feature>
<evidence type="ECO:0000313" key="8">
    <source>
        <dbReference type="EMBL" id="CAE0631959.1"/>
    </source>
</evidence>
<dbReference type="CDD" id="cd00520">
    <property type="entry name" value="RRF"/>
    <property type="match status" value="1"/>
</dbReference>